<dbReference type="Proteomes" id="UP000834106">
    <property type="component" value="Chromosome 1"/>
</dbReference>
<dbReference type="InterPro" id="IPR045843">
    <property type="entry name" value="IND-like"/>
</dbReference>
<evidence type="ECO:0000256" key="1">
    <source>
        <dbReference type="ARBA" id="ARBA00004123"/>
    </source>
</evidence>
<keyword evidence="6" id="KW-1185">Reference proteome</keyword>
<evidence type="ECO:0000256" key="4">
    <source>
        <dbReference type="SAM" id="MobiDB-lite"/>
    </source>
</evidence>
<evidence type="ECO:0000256" key="3">
    <source>
        <dbReference type="ARBA" id="ARBA00023242"/>
    </source>
</evidence>
<dbReference type="AlphaFoldDB" id="A0AAD1YLU9"/>
<reference evidence="5" key="1">
    <citation type="submission" date="2023-05" db="EMBL/GenBank/DDBJ databases">
        <authorList>
            <person name="Huff M."/>
        </authorList>
    </citation>
    <scope>NUCLEOTIDE SEQUENCE</scope>
</reference>
<gene>
    <name evidence="5" type="ORF">FPE_LOCUS928</name>
</gene>
<feature type="compositionally biased region" description="Polar residues" evidence="4">
    <location>
        <begin position="133"/>
        <end position="149"/>
    </location>
</feature>
<protein>
    <submittedName>
        <fullName evidence="5">Uncharacterized protein</fullName>
    </submittedName>
</protein>
<name>A0AAD1YLU9_9LAMI</name>
<feature type="compositionally biased region" description="Acidic residues" evidence="4">
    <location>
        <begin position="227"/>
        <end position="242"/>
    </location>
</feature>
<dbReference type="GO" id="GO:0000981">
    <property type="term" value="F:DNA-binding transcription factor activity, RNA polymerase II-specific"/>
    <property type="evidence" value="ECO:0007669"/>
    <property type="project" value="TreeGrafter"/>
</dbReference>
<comment type="subcellular location">
    <subcellularLocation>
        <location evidence="1">Nucleus</location>
    </subcellularLocation>
</comment>
<dbReference type="EMBL" id="OU503036">
    <property type="protein sequence ID" value="CAI9753497.1"/>
    <property type="molecule type" value="Genomic_DNA"/>
</dbReference>
<sequence length="324" mass="36765">MEPVEAFFDEESRGMLSSDQDAYFMLHLLDHDSFSNHTNHVFSFEIPQDFVPNDENVASVLDESILFSSDTTLTNLYRNSQESCSELSPYEDNSDNLFHVINREFESFDQRFPVFPDDLMEETLIYMKEEKGTNQLGNAERQTSATDDSMQLKRKFNPLEIQNGAEEDNSSENPNKRTHLVSRDATKNKRSKDSKSKKNKKLIRNSNDEEDTYNARGNGQSSSSWSIEDDSNGSQESNEETSESQGLATINSNGKRRASRGSATDPQSIYARVDISTMLEEAVHYVKFLQLQIKLLSSDDLWMFASIADNGMDIDLHGKISPSI</sequence>
<proteinExistence type="predicted"/>
<accession>A0AAD1YLU9</accession>
<feature type="region of interest" description="Disordered" evidence="4">
    <location>
        <begin position="131"/>
        <end position="265"/>
    </location>
</feature>
<evidence type="ECO:0000313" key="6">
    <source>
        <dbReference type="Proteomes" id="UP000834106"/>
    </source>
</evidence>
<evidence type="ECO:0000256" key="2">
    <source>
        <dbReference type="ARBA" id="ARBA00023125"/>
    </source>
</evidence>
<organism evidence="5 6">
    <name type="scientific">Fraxinus pennsylvanica</name>
    <dbReference type="NCBI Taxonomy" id="56036"/>
    <lineage>
        <taxon>Eukaryota</taxon>
        <taxon>Viridiplantae</taxon>
        <taxon>Streptophyta</taxon>
        <taxon>Embryophyta</taxon>
        <taxon>Tracheophyta</taxon>
        <taxon>Spermatophyta</taxon>
        <taxon>Magnoliopsida</taxon>
        <taxon>eudicotyledons</taxon>
        <taxon>Gunneridae</taxon>
        <taxon>Pentapetalae</taxon>
        <taxon>asterids</taxon>
        <taxon>lamiids</taxon>
        <taxon>Lamiales</taxon>
        <taxon>Oleaceae</taxon>
        <taxon>Oleeae</taxon>
        <taxon>Fraxinus</taxon>
    </lineage>
</organism>
<evidence type="ECO:0000313" key="5">
    <source>
        <dbReference type="EMBL" id="CAI9753497.1"/>
    </source>
</evidence>
<dbReference type="PANTHER" id="PTHR16223:SF330">
    <property type="entry name" value="OS03G0205300 PROTEIN"/>
    <property type="match status" value="1"/>
</dbReference>
<keyword evidence="3" id="KW-0539">Nucleus</keyword>
<dbReference type="PANTHER" id="PTHR16223">
    <property type="entry name" value="TRANSCRIPTION FACTOR BHLH83-RELATED"/>
    <property type="match status" value="1"/>
</dbReference>
<dbReference type="GO" id="GO:0005634">
    <property type="term" value="C:nucleus"/>
    <property type="evidence" value="ECO:0007669"/>
    <property type="project" value="UniProtKB-SubCell"/>
</dbReference>
<feature type="compositionally biased region" description="Basic and acidic residues" evidence="4">
    <location>
        <begin position="181"/>
        <end position="196"/>
    </location>
</feature>
<dbReference type="GO" id="GO:0000978">
    <property type="term" value="F:RNA polymerase II cis-regulatory region sequence-specific DNA binding"/>
    <property type="evidence" value="ECO:0007669"/>
    <property type="project" value="TreeGrafter"/>
</dbReference>
<keyword evidence="2" id="KW-0238">DNA-binding</keyword>